<dbReference type="InterPro" id="IPR002575">
    <property type="entry name" value="Aminoglycoside_PTrfase"/>
</dbReference>
<dbReference type="Proteomes" id="UP000677265">
    <property type="component" value="Unassembled WGS sequence"/>
</dbReference>
<accession>A0A942T5Q2</accession>
<dbReference type="Gene3D" id="3.90.1200.10">
    <property type="match status" value="1"/>
</dbReference>
<dbReference type="PANTHER" id="PTHR47829:SF1">
    <property type="entry name" value="HAD FAMILY PHOSPHATASE"/>
    <property type="match status" value="1"/>
</dbReference>
<dbReference type="InterPro" id="IPR041726">
    <property type="entry name" value="ACAD10_11_N"/>
</dbReference>
<sequence length="358" mass="40925">MPYQVNKDTIPVRIGEELNLAILETFLRENIKSSPSAPLEILQFSAGASNLTYQIRMGDWEAVLRRPPLGPVAPKAHDMEREFKILTELNPIFPAAPKPFLFSDNHEIVGSPFFIMERKHGFVLDTSFPAGVHVTPELCQQISELMVENLVKLHALPYKETGLMQISKPDGFMERQVHGWIGRYERAKTDEISEVESLKKWLVSNIPNHSEAAVIHYDYKLNNAMLNDDFTEMVGLFDWEMTTVGDPLADLGAAMSYWSLPEDPQNMKKGMGRDPVTAVHEGFFTRKEFIECYARKSGRDVSNLHFYLTFAYFKLAVICQQIYYRYKKGQTSDTRFATLNNYVKGLIQHATFTANEKL</sequence>
<protein>
    <submittedName>
        <fullName evidence="2">Phosphotransferase family protein</fullName>
    </submittedName>
</protein>
<evidence type="ECO:0000313" key="4">
    <source>
        <dbReference type="Proteomes" id="UP000677265"/>
    </source>
</evidence>
<evidence type="ECO:0000313" key="3">
    <source>
        <dbReference type="EMBL" id="MCH6267919.1"/>
    </source>
</evidence>
<gene>
    <name evidence="3" type="ORF">KHB02_020550</name>
    <name evidence="2" type="ORF">KHB02_29175</name>
</gene>
<reference evidence="2" key="1">
    <citation type="submission" date="2021-05" db="EMBL/GenBank/DDBJ databases">
        <title>Novel Bacillus species.</title>
        <authorList>
            <person name="Liu G."/>
        </authorList>
    </citation>
    <scope>NUCLEOTIDE SEQUENCE</scope>
    <source>
        <strain evidence="2 4">FJAT-50051</strain>
    </source>
</reference>
<feature type="domain" description="Aminoglycoside phosphotransferase" evidence="1">
    <location>
        <begin position="41"/>
        <end position="264"/>
    </location>
</feature>
<dbReference type="EMBL" id="JAGYPE020000045">
    <property type="protein sequence ID" value="MCH6267919.1"/>
    <property type="molecule type" value="Genomic_DNA"/>
</dbReference>
<dbReference type="InterPro" id="IPR011009">
    <property type="entry name" value="Kinase-like_dom_sf"/>
</dbReference>
<dbReference type="InterPro" id="IPR052898">
    <property type="entry name" value="ACAD10-like"/>
</dbReference>
<dbReference type="AlphaFoldDB" id="A0A942T5Q2"/>
<dbReference type="RefSeq" id="WP_213145251.1">
    <property type="nucleotide sequence ID" value="NZ_JAGYPE020000045.1"/>
</dbReference>
<organism evidence="2">
    <name type="scientific">Neobacillus citreus</name>
    <dbReference type="NCBI Taxonomy" id="2833578"/>
    <lineage>
        <taxon>Bacteria</taxon>
        <taxon>Bacillati</taxon>
        <taxon>Bacillota</taxon>
        <taxon>Bacilli</taxon>
        <taxon>Bacillales</taxon>
        <taxon>Bacillaceae</taxon>
        <taxon>Neobacillus</taxon>
    </lineage>
</organism>
<evidence type="ECO:0000259" key="1">
    <source>
        <dbReference type="Pfam" id="PF01636"/>
    </source>
</evidence>
<proteinExistence type="predicted"/>
<name>A0A942T5Q2_9BACI</name>
<dbReference type="PANTHER" id="PTHR47829">
    <property type="entry name" value="HYDROLASE, PUTATIVE (AFU_ORTHOLOGUE AFUA_1G12880)-RELATED"/>
    <property type="match status" value="1"/>
</dbReference>
<comment type="caution">
    <text evidence="2">The sequence shown here is derived from an EMBL/GenBank/DDBJ whole genome shotgun (WGS) entry which is preliminary data.</text>
</comment>
<dbReference type="Pfam" id="PF01636">
    <property type="entry name" value="APH"/>
    <property type="match status" value="1"/>
</dbReference>
<dbReference type="EMBL" id="JAGYPE010000005">
    <property type="protein sequence ID" value="MBS4185461.1"/>
    <property type="molecule type" value="Genomic_DNA"/>
</dbReference>
<keyword evidence="4" id="KW-1185">Reference proteome</keyword>
<dbReference type="Gene3D" id="3.30.200.20">
    <property type="entry name" value="Phosphorylase Kinase, domain 1"/>
    <property type="match status" value="1"/>
</dbReference>
<dbReference type="CDD" id="cd05154">
    <property type="entry name" value="ACAD10_11_N-like"/>
    <property type="match status" value="1"/>
</dbReference>
<dbReference type="SUPFAM" id="SSF56112">
    <property type="entry name" value="Protein kinase-like (PK-like)"/>
    <property type="match status" value="1"/>
</dbReference>
<evidence type="ECO:0000313" key="2">
    <source>
        <dbReference type="EMBL" id="MBS4185461.1"/>
    </source>
</evidence>